<dbReference type="InterPro" id="IPR050250">
    <property type="entry name" value="Macrolide_Exporter_MacB"/>
</dbReference>
<feature type="transmembrane region" description="Helical" evidence="7">
    <location>
        <begin position="802"/>
        <end position="821"/>
    </location>
</feature>
<accession>A0A6N7EGZ0</accession>
<evidence type="ECO:0000256" key="2">
    <source>
        <dbReference type="ARBA" id="ARBA00022475"/>
    </source>
</evidence>
<dbReference type="InterPro" id="IPR003838">
    <property type="entry name" value="ABC3_permease_C"/>
</dbReference>
<gene>
    <name evidence="9" type="ORF">GB881_06250</name>
</gene>
<name>A0A6N7EGZ0_9MICO</name>
<keyword evidence="3 7" id="KW-0812">Transmembrane</keyword>
<evidence type="ECO:0000256" key="1">
    <source>
        <dbReference type="ARBA" id="ARBA00004651"/>
    </source>
</evidence>
<reference evidence="9 10" key="1">
    <citation type="submission" date="2019-10" db="EMBL/GenBank/DDBJ databases">
        <title>Georgenia wutianyii sp. nov. and Georgenia yuyongxinii sp. nov. isolated from plateau pika (Ochotona curzoniae) in the Qinghai-Tibet plateau of China.</title>
        <authorList>
            <person name="Tian Z."/>
        </authorList>
    </citation>
    <scope>NUCLEOTIDE SEQUENCE [LARGE SCALE GENOMIC DNA]</scope>
    <source>
        <strain evidence="9 10">JCM 19765</strain>
    </source>
</reference>
<evidence type="ECO:0000256" key="6">
    <source>
        <dbReference type="ARBA" id="ARBA00038076"/>
    </source>
</evidence>
<feature type="transmembrane region" description="Helical" evidence="7">
    <location>
        <begin position="427"/>
        <end position="449"/>
    </location>
</feature>
<evidence type="ECO:0000256" key="3">
    <source>
        <dbReference type="ARBA" id="ARBA00022692"/>
    </source>
</evidence>
<keyword evidence="5 7" id="KW-0472">Membrane</keyword>
<sequence length="836" mass="84236">MFQMILKGMLARKLRLLLSAGAVLLGVAFVTSAFTLGDTIAGSFDRHIAASNDGVGTVVTAIAGSGFTQETVPADVVATIGQVDGVAAAEGATSGFAQLRPSDGADVPPATTGLSVSWLADDTLNPLALLEGRAPTGRDEVVVDPGTADALGLRIGSTTRLVSYAPARDVEVVGLATLGDGGISVLGIEAATAAEVFGYSDEFSEVRVRAVDGVADTELRDRVDAALAQAGGYSVRTGSETSAEQVDALGAETGVITTFLLVFAGITLFVAGFLIVNTFAMLTSQRTGELALLRALGASRGQVLRTVILEAVLVGGIAGVAGLGAGLLVAQGLTGLLGSLGLDLPETSLVVAPRTLVVALLVGPVVTAVAALLPAQRAAAVEPVEAMREAALPVVRNRGRAVVGSFLAVTGAGLLVTGVATETTWSTGAGALLAVLAVTTFGPLTIGPVTRVLGRPLARLGGEPARLARQNVRRSPRRSAATAAALMIGLALVSGTTVLGSSLTGAIGDDVADTLRADVVVDAAMGLPFGPDAADAVEALPEVGSVASITLAEADVASPQLEAVRTADLVTAMDPAAMADALELPMVSGSVDALRDGSVLVSDEVGLDVGDDVSLTVEGAAPLTLEVSGVYRSTALLESVVLTESQLAAVAPHAATFALLVTGADAVGAGELERTLDEKLAEAFPLLQANTAGEFAEAKSDQIDEAVAMITVLLLLSLLVALLGVVNTLTLSVIERTREVGMLRAVGMSRRQLRTMVRTEAVLMAAYGALVGVAVGTGLGWVLAQVLVADWNVGISVPALQLGLYAAVTVVAAVGAAALPARRAGRMDVLAAVRAA</sequence>
<feature type="transmembrane region" description="Helical" evidence="7">
    <location>
        <begin position="350"/>
        <end position="373"/>
    </location>
</feature>
<protein>
    <submittedName>
        <fullName evidence="9">FtsX-like permease family protein</fullName>
    </submittedName>
</protein>
<feature type="transmembrane region" description="Helical" evidence="7">
    <location>
        <begin position="706"/>
        <end position="734"/>
    </location>
</feature>
<feature type="transmembrane region" description="Helical" evidence="7">
    <location>
        <begin position="479"/>
        <end position="499"/>
    </location>
</feature>
<organism evidence="9 10">
    <name type="scientific">Georgenia subflava</name>
    <dbReference type="NCBI Taxonomy" id="1622177"/>
    <lineage>
        <taxon>Bacteria</taxon>
        <taxon>Bacillati</taxon>
        <taxon>Actinomycetota</taxon>
        <taxon>Actinomycetes</taxon>
        <taxon>Micrococcales</taxon>
        <taxon>Bogoriellaceae</taxon>
        <taxon>Georgenia</taxon>
    </lineage>
</organism>
<dbReference type="PANTHER" id="PTHR30572:SF4">
    <property type="entry name" value="ABC TRANSPORTER PERMEASE YTRF"/>
    <property type="match status" value="1"/>
</dbReference>
<feature type="transmembrane region" description="Helical" evidence="7">
    <location>
        <begin position="259"/>
        <end position="282"/>
    </location>
</feature>
<evidence type="ECO:0000313" key="10">
    <source>
        <dbReference type="Proteomes" id="UP000437709"/>
    </source>
</evidence>
<dbReference type="GO" id="GO:0005886">
    <property type="term" value="C:plasma membrane"/>
    <property type="evidence" value="ECO:0007669"/>
    <property type="project" value="UniProtKB-SubCell"/>
</dbReference>
<dbReference type="PANTHER" id="PTHR30572">
    <property type="entry name" value="MEMBRANE COMPONENT OF TRANSPORTER-RELATED"/>
    <property type="match status" value="1"/>
</dbReference>
<dbReference type="Pfam" id="PF02687">
    <property type="entry name" value="FtsX"/>
    <property type="match status" value="2"/>
</dbReference>
<comment type="similarity">
    <text evidence="6">Belongs to the ABC-4 integral membrane protein family.</text>
</comment>
<feature type="transmembrane region" description="Helical" evidence="7">
    <location>
        <begin position="303"/>
        <end position="330"/>
    </location>
</feature>
<feature type="domain" description="ABC3 transporter permease C-terminal" evidence="8">
    <location>
        <begin position="712"/>
        <end position="828"/>
    </location>
</feature>
<dbReference type="OrthoDB" id="9780560at2"/>
<evidence type="ECO:0000259" key="8">
    <source>
        <dbReference type="Pfam" id="PF02687"/>
    </source>
</evidence>
<keyword evidence="2" id="KW-1003">Cell membrane</keyword>
<feature type="transmembrane region" description="Helical" evidence="7">
    <location>
        <begin position="761"/>
        <end position="782"/>
    </location>
</feature>
<dbReference type="Proteomes" id="UP000437709">
    <property type="component" value="Unassembled WGS sequence"/>
</dbReference>
<comment type="caution">
    <text evidence="9">The sequence shown here is derived from an EMBL/GenBank/DDBJ whole genome shotgun (WGS) entry which is preliminary data.</text>
</comment>
<keyword evidence="4 7" id="KW-1133">Transmembrane helix</keyword>
<dbReference type="EMBL" id="WHPC01000016">
    <property type="protein sequence ID" value="MPV36661.1"/>
    <property type="molecule type" value="Genomic_DNA"/>
</dbReference>
<dbReference type="GO" id="GO:0022857">
    <property type="term" value="F:transmembrane transporter activity"/>
    <property type="evidence" value="ECO:0007669"/>
    <property type="project" value="TreeGrafter"/>
</dbReference>
<evidence type="ECO:0000313" key="9">
    <source>
        <dbReference type="EMBL" id="MPV36661.1"/>
    </source>
</evidence>
<dbReference type="AlphaFoldDB" id="A0A6N7EGZ0"/>
<feature type="transmembrane region" description="Helical" evidence="7">
    <location>
        <begin position="401"/>
        <end position="421"/>
    </location>
</feature>
<comment type="subcellular location">
    <subcellularLocation>
        <location evidence="1">Cell membrane</location>
        <topology evidence="1">Multi-pass membrane protein</topology>
    </subcellularLocation>
</comment>
<evidence type="ECO:0000256" key="4">
    <source>
        <dbReference type="ARBA" id="ARBA00022989"/>
    </source>
</evidence>
<keyword evidence="10" id="KW-1185">Reference proteome</keyword>
<evidence type="ECO:0000256" key="5">
    <source>
        <dbReference type="ARBA" id="ARBA00023136"/>
    </source>
</evidence>
<evidence type="ECO:0000256" key="7">
    <source>
        <dbReference type="SAM" id="Phobius"/>
    </source>
</evidence>
<feature type="domain" description="ABC3 transporter permease C-terminal" evidence="8">
    <location>
        <begin position="262"/>
        <end position="383"/>
    </location>
</feature>
<proteinExistence type="inferred from homology"/>